<dbReference type="InterPro" id="IPR011701">
    <property type="entry name" value="MFS"/>
</dbReference>
<dbReference type="PANTHER" id="PTHR43124:SF5">
    <property type="entry name" value="PURINE RIBONUCLEOSIDE EFFLUX PUMP NEPI"/>
    <property type="match status" value="1"/>
</dbReference>
<dbReference type="InterPro" id="IPR020846">
    <property type="entry name" value="MFS_dom"/>
</dbReference>
<feature type="transmembrane region" description="Helical" evidence="6">
    <location>
        <begin position="112"/>
        <end position="133"/>
    </location>
</feature>
<organism evidence="8 9">
    <name type="scientific">Ciceribacter lividus</name>
    <dbReference type="NCBI Taxonomy" id="1197950"/>
    <lineage>
        <taxon>Bacteria</taxon>
        <taxon>Pseudomonadati</taxon>
        <taxon>Pseudomonadota</taxon>
        <taxon>Alphaproteobacteria</taxon>
        <taxon>Hyphomicrobiales</taxon>
        <taxon>Rhizobiaceae</taxon>
        <taxon>Ciceribacter</taxon>
    </lineage>
</organism>
<keyword evidence="2" id="KW-1003">Cell membrane</keyword>
<keyword evidence="3 6" id="KW-0812">Transmembrane</keyword>
<feature type="transmembrane region" description="Helical" evidence="6">
    <location>
        <begin position="86"/>
        <end position="106"/>
    </location>
</feature>
<name>A0A6I7HQP9_9HYPH</name>
<dbReference type="Gene3D" id="1.20.1250.20">
    <property type="entry name" value="MFS general substrate transporter like domains"/>
    <property type="match status" value="1"/>
</dbReference>
<dbReference type="EMBL" id="QPIX01000003">
    <property type="protein sequence ID" value="RCW27297.1"/>
    <property type="molecule type" value="Genomic_DNA"/>
</dbReference>
<evidence type="ECO:0000256" key="6">
    <source>
        <dbReference type="SAM" id="Phobius"/>
    </source>
</evidence>
<feature type="transmembrane region" description="Helical" evidence="6">
    <location>
        <begin position="21"/>
        <end position="40"/>
    </location>
</feature>
<proteinExistence type="predicted"/>
<keyword evidence="4 6" id="KW-1133">Transmembrane helix</keyword>
<keyword evidence="9" id="KW-1185">Reference proteome</keyword>
<feature type="transmembrane region" description="Helical" evidence="6">
    <location>
        <begin position="284"/>
        <end position="306"/>
    </location>
</feature>
<protein>
    <submittedName>
        <fullName evidence="8">Putative MFS family arabinose efflux permease</fullName>
    </submittedName>
</protein>
<dbReference type="Proteomes" id="UP000252582">
    <property type="component" value="Unassembled WGS sequence"/>
</dbReference>
<evidence type="ECO:0000259" key="7">
    <source>
        <dbReference type="PROSITE" id="PS50850"/>
    </source>
</evidence>
<gene>
    <name evidence="8" type="ORF">DFR48_103259</name>
</gene>
<feature type="transmembrane region" description="Helical" evidence="6">
    <location>
        <begin position="217"/>
        <end position="239"/>
    </location>
</feature>
<dbReference type="InterPro" id="IPR036259">
    <property type="entry name" value="MFS_trans_sf"/>
</dbReference>
<feature type="transmembrane region" description="Helical" evidence="6">
    <location>
        <begin position="251"/>
        <end position="272"/>
    </location>
</feature>
<feature type="transmembrane region" description="Helical" evidence="6">
    <location>
        <begin position="145"/>
        <end position="164"/>
    </location>
</feature>
<evidence type="ECO:0000256" key="2">
    <source>
        <dbReference type="ARBA" id="ARBA00022475"/>
    </source>
</evidence>
<dbReference type="PANTHER" id="PTHR43124">
    <property type="entry name" value="PURINE EFFLUX PUMP PBUE"/>
    <property type="match status" value="1"/>
</dbReference>
<dbReference type="Pfam" id="PF07690">
    <property type="entry name" value="MFS_1"/>
    <property type="match status" value="1"/>
</dbReference>
<feature type="transmembrane region" description="Helical" evidence="6">
    <location>
        <begin position="176"/>
        <end position="196"/>
    </location>
</feature>
<keyword evidence="5 6" id="KW-0472">Membrane</keyword>
<feature type="transmembrane region" description="Helical" evidence="6">
    <location>
        <begin position="312"/>
        <end position="331"/>
    </location>
</feature>
<dbReference type="RefSeq" id="WP_114362543.1">
    <property type="nucleotide sequence ID" value="NZ_QPIX01000003.1"/>
</dbReference>
<evidence type="ECO:0000256" key="4">
    <source>
        <dbReference type="ARBA" id="ARBA00022989"/>
    </source>
</evidence>
<evidence type="ECO:0000256" key="3">
    <source>
        <dbReference type="ARBA" id="ARBA00022692"/>
    </source>
</evidence>
<feature type="transmembrane region" description="Helical" evidence="6">
    <location>
        <begin position="370"/>
        <end position="391"/>
    </location>
</feature>
<dbReference type="CDD" id="cd17324">
    <property type="entry name" value="MFS_NepI_like"/>
    <property type="match status" value="1"/>
</dbReference>
<evidence type="ECO:0000256" key="1">
    <source>
        <dbReference type="ARBA" id="ARBA00004651"/>
    </source>
</evidence>
<feature type="transmembrane region" description="Helical" evidence="6">
    <location>
        <begin position="60"/>
        <end position="79"/>
    </location>
</feature>
<dbReference type="GO" id="GO:0005886">
    <property type="term" value="C:plasma membrane"/>
    <property type="evidence" value="ECO:0007669"/>
    <property type="project" value="UniProtKB-SubCell"/>
</dbReference>
<evidence type="ECO:0000313" key="9">
    <source>
        <dbReference type="Proteomes" id="UP000252582"/>
    </source>
</evidence>
<accession>A0A6I7HQP9</accession>
<dbReference type="GO" id="GO:0022857">
    <property type="term" value="F:transmembrane transporter activity"/>
    <property type="evidence" value="ECO:0007669"/>
    <property type="project" value="InterPro"/>
</dbReference>
<feature type="transmembrane region" description="Helical" evidence="6">
    <location>
        <begin position="343"/>
        <end position="364"/>
    </location>
</feature>
<feature type="domain" description="Major facilitator superfamily (MFS) profile" evidence="7">
    <location>
        <begin position="21"/>
        <end position="400"/>
    </location>
</feature>
<evidence type="ECO:0000313" key="8">
    <source>
        <dbReference type="EMBL" id="RCW27297.1"/>
    </source>
</evidence>
<dbReference type="AlphaFoldDB" id="A0A6I7HQP9"/>
<evidence type="ECO:0000256" key="5">
    <source>
        <dbReference type="ARBA" id="ARBA00023136"/>
    </source>
</evidence>
<dbReference type="SUPFAM" id="SSF103473">
    <property type="entry name" value="MFS general substrate transporter"/>
    <property type="match status" value="1"/>
</dbReference>
<dbReference type="InterPro" id="IPR050189">
    <property type="entry name" value="MFS_Efflux_Transporters"/>
</dbReference>
<comment type="subcellular location">
    <subcellularLocation>
        <location evidence="1">Cell membrane</location>
        <topology evidence="1">Multi-pass membrane protein</topology>
    </subcellularLocation>
</comment>
<comment type="caution">
    <text evidence="8">The sequence shown here is derived from an EMBL/GenBank/DDBJ whole genome shotgun (WGS) entry which is preliminary data.</text>
</comment>
<dbReference type="PROSITE" id="PS50850">
    <property type="entry name" value="MFS"/>
    <property type="match status" value="1"/>
</dbReference>
<sequence length="400" mass="40483">MTSTTNRDRGAGGPQAPAWPAVISMALGVFGLVTAEFLPASLLTPIAAELGISEGTAGQAVTATAVVGFAASLLITAAARRADRRHLLLFFSILLVASNLFVALAPGLTMLLLGRVLLGLALGGFWTMATAVTMRLVPPVFIPRALSIMFSGVSAATILAAPLGSFLGDLAGWRSVFFLAAGLGGLALVVQFITLPSMQPTGSTRLSTLVEVLARPGIGLAMASVTLVFAGHFAFFTYLRPFLEEVTDAGISAVSGILLGFGLANFLGTLLAGPLLGRSLRMTLTAAPLLLAVLAMSLVGFGQSAVVDVSVVALWGLAFGAVPVAWTTWLTRAVPDQAETAGGLLVAAIQFSIALGAAAGGVIFDVSGAAGVFSASSLALLVAGLTIMVGVRPPAVALAE</sequence>
<reference evidence="8 9" key="1">
    <citation type="submission" date="2018-07" db="EMBL/GenBank/DDBJ databases">
        <title>Genomic Encyclopedia of Type Strains, Phase IV (KMG-IV): sequencing the most valuable type-strain genomes for metagenomic binning, comparative biology and taxonomic classification.</title>
        <authorList>
            <person name="Goeker M."/>
        </authorList>
    </citation>
    <scope>NUCLEOTIDE SEQUENCE [LARGE SCALE GENOMIC DNA]</scope>
    <source>
        <strain evidence="8 9">DSM 25528</strain>
    </source>
</reference>